<gene>
    <name evidence="2" type="ORF">EYF80_064968</name>
</gene>
<proteinExistence type="predicted"/>
<dbReference type="AlphaFoldDB" id="A0A4Z2E7I9"/>
<evidence type="ECO:0000313" key="3">
    <source>
        <dbReference type="Proteomes" id="UP000314294"/>
    </source>
</evidence>
<evidence type="ECO:0000313" key="2">
    <source>
        <dbReference type="EMBL" id="TNN24906.1"/>
    </source>
</evidence>
<evidence type="ECO:0000256" key="1">
    <source>
        <dbReference type="SAM" id="MobiDB-lite"/>
    </source>
</evidence>
<name>A0A4Z2E7I9_9TELE</name>
<protein>
    <submittedName>
        <fullName evidence="2">Uncharacterized protein</fullName>
    </submittedName>
</protein>
<dbReference type="Proteomes" id="UP000314294">
    <property type="component" value="Unassembled WGS sequence"/>
</dbReference>
<organism evidence="2 3">
    <name type="scientific">Liparis tanakae</name>
    <name type="common">Tanaka's snailfish</name>
    <dbReference type="NCBI Taxonomy" id="230148"/>
    <lineage>
        <taxon>Eukaryota</taxon>
        <taxon>Metazoa</taxon>
        <taxon>Chordata</taxon>
        <taxon>Craniata</taxon>
        <taxon>Vertebrata</taxon>
        <taxon>Euteleostomi</taxon>
        <taxon>Actinopterygii</taxon>
        <taxon>Neopterygii</taxon>
        <taxon>Teleostei</taxon>
        <taxon>Neoteleostei</taxon>
        <taxon>Acanthomorphata</taxon>
        <taxon>Eupercaria</taxon>
        <taxon>Perciformes</taxon>
        <taxon>Cottioidei</taxon>
        <taxon>Cottales</taxon>
        <taxon>Liparidae</taxon>
        <taxon>Liparis</taxon>
    </lineage>
</organism>
<comment type="caution">
    <text evidence="2">The sequence shown here is derived from an EMBL/GenBank/DDBJ whole genome shotgun (WGS) entry which is preliminary data.</text>
</comment>
<feature type="region of interest" description="Disordered" evidence="1">
    <location>
        <begin position="1"/>
        <end position="55"/>
    </location>
</feature>
<keyword evidence="3" id="KW-1185">Reference proteome</keyword>
<sequence length="55" mass="5926">MAQCQPLLTPPQRSTPANQHHQPHGRDNQEATAPQSGRRGEGCPRMQQGPVATVA</sequence>
<feature type="compositionally biased region" description="Polar residues" evidence="1">
    <location>
        <begin position="11"/>
        <end position="20"/>
    </location>
</feature>
<dbReference type="EMBL" id="SRLO01013969">
    <property type="protein sequence ID" value="TNN24906.1"/>
    <property type="molecule type" value="Genomic_DNA"/>
</dbReference>
<accession>A0A4Z2E7I9</accession>
<reference evidence="2 3" key="1">
    <citation type="submission" date="2019-03" db="EMBL/GenBank/DDBJ databases">
        <title>First draft genome of Liparis tanakae, snailfish: a comprehensive survey of snailfish specific genes.</title>
        <authorList>
            <person name="Kim W."/>
            <person name="Song I."/>
            <person name="Jeong J.-H."/>
            <person name="Kim D."/>
            <person name="Kim S."/>
            <person name="Ryu S."/>
            <person name="Song J.Y."/>
            <person name="Lee S.K."/>
        </authorList>
    </citation>
    <scope>NUCLEOTIDE SEQUENCE [LARGE SCALE GENOMIC DNA]</scope>
    <source>
        <tissue evidence="2">Muscle</tissue>
    </source>
</reference>